<evidence type="ECO:0000313" key="2">
    <source>
        <dbReference type="EMBL" id="ETN64172.1"/>
    </source>
</evidence>
<protein>
    <submittedName>
        <fullName evidence="2 3">Uncharacterized protein</fullName>
    </submittedName>
</protein>
<keyword evidence="4" id="KW-1185">Reference proteome</keyword>
<feature type="compositionally biased region" description="Polar residues" evidence="1">
    <location>
        <begin position="85"/>
        <end position="102"/>
    </location>
</feature>
<evidence type="ECO:0000256" key="1">
    <source>
        <dbReference type="SAM" id="MobiDB-lite"/>
    </source>
</evidence>
<feature type="compositionally biased region" description="Low complexity" evidence="1">
    <location>
        <begin position="1086"/>
        <end position="1098"/>
    </location>
</feature>
<feature type="compositionally biased region" description="Low complexity" evidence="1">
    <location>
        <begin position="357"/>
        <end position="371"/>
    </location>
</feature>
<reference evidence="2" key="2">
    <citation type="submission" date="2010-05" db="EMBL/GenBank/DDBJ databases">
        <authorList>
            <person name="Almeida L.G."/>
            <person name="Nicolas M.F."/>
            <person name="Souza R.C."/>
            <person name="Vasconcelos A.T.R."/>
        </authorList>
    </citation>
    <scope>NUCLEOTIDE SEQUENCE</scope>
</reference>
<feature type="compositionally biased region" description="Low complexity" evidence="1">
    <location>
        <begin position="761"/>
        <end position="773"/>
    </location>
</feature>
<feature type="compositionally biased region" description="Basic and acidic residues" evidence="1">
    <location>
        <begin position="1285"/>
        <end position="1297"/>
    </location>
</feature>
<feature type="compositionally biased region" description="Basic and acidic residues" evidence="1">
    <location>
        <begin position="1635"/>
        <end position="1652"/>
    </location>
</feature>
<dbReference type="EnsemblMetazoa" id="ADAC004091-RA">
    <property type="protein sequence ID" value="ADAC004091-PA"/>
    <property type="gene ID" value="ADAC004091"/>
</dbReference>
<dbReference type="VEuPathDB" id="VectorBase:ADAC004091"/>
<reference evidence="3" key="4">
    <citation type="submission" date="2015-06" db="UniProtKB">
        <authorList>
            <consortium name="EnsemblMetazoa"/>
        </authorList>
    </citation>
    <scope>IDENTIFICATION</scope>
</reference>
<feature type="compositionally biased region" description="Basic and acidic residues" evidence="1">
    <location>
        <begin position="1136"/>
        <end position="1147"/>
    </location>
</feature>
<feature type="compositionally biased region" description="Basic and acidic residues" evidence="1">
    <location>
        <begin position="1794"/>
        <end position="1834"/>
    </location>
</feature>
<feature type="compositionally biased region" description="Low complexity" evidence="1">
    <location>
        <begin position="273"/>
        <end position="325"/>
    </location>
</feature>
<feature type="compositionally biased region" description="Polar residues" evidence="1">
    <location>
        <begin position="1783"/>
        <end position="1792"/>
    </location>
</feature>
<feature type="compositionally biased region" description="Polar residues" evidence="1">
    <location>
        <begin position="246"/>
        <end position="259"/>
    </location>
</feature>
<feature type="compositionally biased region" description="Low complexity" evidence="1">
    <location>
        <begin position="1500"/>
        <end position="1519"/>
    </location>
</feature>
<feature type="compositionally biased region" description="Polar residues" evidence="1">
    <location>
        <begin position="808"/>
        <end position="818"/>
    </location>
</feature>
<feature type="compositionally biased region" description="Basic and acidic residues" evidence="1">
    <location>
        <begin position="1029"/>
        <end position="1039"/>
    </location>
</feature>
<evidence type="ECO:0000313" key="4">
    <source>
        <dbReference type="Proteomes" id="UP000000673"/>
    </source>
</evidence>
<feature type="compositionally biased region" description="Basic residues" evidence="1">
    <location>
        <begin position="852"/>
        <end position="861"/>
    </location>
</feature>
<feature type="compositionally biased region" description="Basic and acidic residues" evidence="1">
    <location>
        <begin position="742"/>
        <end position="757"/>
    </location>
</feature>
<feature type="compositionally biased region" description="Basic and acidic residues" evidence="1">
    <location>
        <begin position="1256"/>
        <end position="1267"/>
    </location>
</feature>
<feature type="region of interest" description="Disordered" evidence="1">
    <location>
        <begin position="1452"/>
        <end position="1751"/>
    </location>
</feature>
<feature type="compositionally biased region" description="Low complexity" evidence="1">
    <location>
        <begin position="595"/>
        <end position="606"/>
    </location>
</feature>
<reference evidence="2 4" key="1">
    <citation type="journal article" date="2010" name="BMC Genomics">
        <title>Combination of measures distinguishes pre-miRNAs from other stem-loops in the genome of the newly sequenced Anopheles darlingi.</title>
        <authorList>
            <person name="Mendes N.D."/>
            <person name="Freitas A.T."/>
            <person name="Vasconcelos A.T."/>
            <person name="Sagot M.F."/>
        </authorList>
    </citation>
    <scope>NUCLEOTIDE SEQUENCE</scope>
</reference>
<feature type="compositionally biased region" description="Low complexity" evidence="1">
    <location>
        <begin position="875"/>
        <end position="888"/>
    </location>
</feature>
<feature type="region of interest" description="Disordered" evidence="1">
    <location>
        <begin position="213"/>
        <end position="456"/>
    </location>
</feature>
<dbReference type="OMA" id="KHWDPDA"/>
<feature type="compositionally biased region" description="Acidic residues" evidence="1">
    <location>
        <begin position="1592"/>
        <end position="1602"/>
    </location>
</feature>
<feature type="compositionally biased region" description="Low complexity" evidence="1">
    <location>
        <begin position="515"/>
        <end position="527"/>
    </location>
</feature>
<feature type="region of interest" description="Disordered" evidence="1">
    <location>
        <begin position="1976"/>
        <end position="1999"/>
    </location>
</feature>
<feature type="compositionally biased region" description="Polar residues" evidence="1">
    <location>
        <begin position="686"/>
        <end position="695"/>
    </location>
</feature>
<feature type="compositionally biased region" description="Basic residues" evidence="1">
    <location>
        <begin position="1376"/>
        <end position="1385"/>
    </location>
</feature>
<feature type="region of interest" description="Disordered" evidence="1">
    <location>
        <begin position="2147"/>
        <end position="2212"/>
    </location>
</feature>
<proteinExistence type="predicted"/>
<accession>W5JIF7</accession>
<name>W5JIF7_ANODA</name>
<feature type="compositionally biased region" description="Acidic residues" evidence="1">
    <location>
        <begin position="1453"/>
        <end position="1466"/>
    </location>
</feature>
<feature type="region of interest" description="Disordered" evidence="1">
    <location>
        <begin position="1783"/>
        <end position="1837"/>
    </location>
</feature>
<feature type="compositionally biased region" description="Low complexity" evidence="1">
    <location>
        <begin position="542"/>
        <end position="557"/>
    </location>
</feature>
<feature type="compositionally biased region" description="Low complexity" evidence="1">
    <location>
        <begin position="616"/>
        <end position="636"/>
    </location>
</feature>
<feature type="compositionally biased region" description="Low complexity" evidence="1">
    <location>
        <begin position="1693"/>
        <end position="1709"/>
    </location>
</feature>
<dbReference type="HOGENOM" id="CLU_237395_0_0_1"/>
<gene>
    <name evidence="2" type="ORF">AND_004091</name>
</gene>
<feature type="region of interest" description="Disordered" evidence="1">
    <location>
        <begin position="1187"/>
        <end position="1385"/>
    </location>
</feature>
<dbReference type="VEuPathDB" id="VectorBase:ADAR2_012028"/>
<feature type="compositionally biased region" description="Low complexity" evidence="1">
    <location>
        <begin position="379"/>
        <end position="400"/>
    </location>
</feature>
<feature type="compositionally biased region" description="Acidic residues" evidence="1">
    <location>
        <begin position="1344"/>
        <end position="1365"/>
    </location>
</feature>
<dbReference type="Proteomes" id="UP000000673">
    <property type="component" value="Unassembled WGS sequence"/>
</dbReference>
<feature type="compositionally biased region" description="Low complexity" evidence="1">
    <location>
        <begin position="428"/>
        <end position="441"/>
    </location>
</feature>
<feature type="compositionally biased region" description="Low complexity" evidence="1">
    <location>
        <begin position="1043"/>
        <end position="1055"/>
    </location>
</feature>
<feature type="compositionally biased region" description="Basic and acidic residues" evidence="1">
    <location>
        <begin position="960"/>
        <end position="972"/>
    </location>
</feature>
<sequence>METLLGNRKPIAFTTSTSTGIPAIDGAPVDPFMSSSPVVATGNHARRRSTNNPPFERPIELRASRDRAFDDCNIFEANDADEESSNPTSDRLPTPTTASSIAHSAERSYGRTRRLAGTERAHPALASQLNPRQQGPPFMMCRALCRADYVRIDSNDSSFRSPVKENLFYDETQKATTGGKEAECGGFCSVRKLGSSEWRWSGRTAAESNRISGGHWWKRSGHGCRIDSGSKKPVKRLQSKAKDLTVGSSAESANTATGISGSGGGKPSEKLQSSNAGAVAAAATGSISGPVQSSKSKPSSTASNAGMKSAASAGSTEQQTSTGSSDGPIVDSITPSKPTPAGKGSKATSKASKADSAHGSSASSSTPSGKSSEAKKKPSAASSKATASASAGGGSTAKKGNSQAEKRKQSTAGAGINPSLEPGGTAGHGATDVVTTGVTAPAPAPPTADRLREKEKKIQKELKNLGISDKTLHQIDAAYLRTTDDTSVNPSISEMVKTKSRATVSHAKYSESQLATGAGSSSSSSTAGNGGRKSSVTSEDATGASGATEQQGQQEGKTGPGTGKTKKSVTLKLDSLEEKSTPAKGGGKSSKEGTGESTPKATTAKGGQKGAGETGGKTAAKAPSKGGGSASSSSSKSSKKSADGGKQSQQPKKGATGGGASVAAVGPKPSVPVEDRKPSAAEVGSKQVTFETSPLTAGPGRGSSVEPDDPEEKNEAVQIQIDSIVKALEQEEDSDTAGVGVGKKDTPAEENDKKDQPSGKGLLTTAQGPAATAAGGGGVKKQGPKGDSDPTKPPPPARKPALKKSSSGSHATKATPSTKESGEKRKGGGGIAFAVEKKEVTFKEQPPVVSPAKRKHVKKPKASGEESCAGEAKPAKAAKVKANSSKPAKPSPPAVAAPGQGGSSKPKIVTDLTKAAGAKEPASNELSISIKQQQQEPPVPVPVLTSVGGAAFGKSQKSQDPPRMDTSSRKESATTAAAPPVVHSQQDRSSTENDDDLPLRQLQVKAQPELFPPGQSQDSHSKAKPSIGTDDKELAEKSLEVQSTTTTTTSKTKSSAHAGCAGPILASLLKSGGPTGKSAKRSYARKPPVAAASAASSGPGAGKAGGKPPATDQLLSLQTTEPVPGGGGGAGSARAIDQRKMEKKDVYDFDDSDSDAGAALVTGVKPSFKRKSSVDLCQSSREDISQLDDTAVVAMPHDASQTSAVEQPGKPGQDSDRETEKQAPCGPVAKASPVRCPAQKKQKKRPTESTLSQQQDSKKSVKLKTELRSGGSSSGSEPEDPGSLQKERPLDQLPEAKVKKKVPAKRSAAKQQQQESAKTHGEDSSQSSADDDDDDDEKLVVADAAEEGEEVGDGAEEVDDDDDSDGYSSTDTVRTRIAKKRQSAKKRNLKLYGFWSGPKRHRVASLNAIAKVHCLYENERPAFEASLMKQSSGSRVIRTITKDGERIKKERICDEDESVEGGDDEGASGAEVAASEEKTIATAALPKSGSKQERKQQEQPTAATPVVTATPTAVATAVAEQPKEETKPTTTTSGGDVSVKQELAKKEPTSNQDSSSSESSEEEPVVTRTLRCVPGLRGAGKHWDPDASSMESDIEQLPDSDETYAQGKDTDPIRKRKVKKKVVRKSKAKTAAQTKQEKEKEKEKEKDKEKGTGDGAKGANEKSEQKSQPKPPVKKIKKELKALLTDSERQDDGAASSSSTGSEKGVATVPPSPKPSTKPKAPEEGGGGGSGGTKKRKREGPKVEEAANEVVTDYKEYIGKKRMASLNATAMLAATYEVQRTLYRNTDSSDSECSAEKAPKSKKAKDQKDAAAAKEKAAEAKEKKEMAAKEKAAEAEAAAVAKKEAAAALVVEPPAASPPDRKQVDLSIGLAAAAAAAASDANASTSAAQQDQVLTKKKKVVIKTEPMRDRKDDPLEVKREIEEPRPVSSNLVIAQDTEVTITGVYVNATLGTNQEAYCKMQYRVQQSVTEERLVRPGEVPPKSYTPLSALSSMRPPNDQKLHRCSNQTCPLCENILHDPTMCKQPTSERSTVGGNVVLNSLSTPPLFVPPVQCDSPLLVHGPPRPFYPPPTSSSGSSSAFCAPLPHDSPGKWSDVEELQLPCRRNIGLPLPWVRTVECAANQPPHPCSSTRDYCVRTPVVPGRVATSGQLATNSSSSSQSFVALKEQTTDSGPVGSEESKSLRDTSPSSSSSGDGVFNGPSWIGRQTDCAAS</sequence>
<dbReference type="eggNOG" id="ENOG502RZ2F">
    <property type="taxonomic scope" value="Eukaryota"/>
</dbReference>
<dbReference type="STRING" id="43151.W5JIF7"/>
<dbReference type="EMBL" id="ADMH02001073">
    <property type="protein sequence ID" value="ETN64172.1"/>
    <property type="molecule type" value="Genomic_DNA"/>
</dbReference>
<organism evidence="2">
    <name type="scientific">Anopheles darlingi</name>
    <name type="common">Mosquito</name>
    <dbReference type="NCBI Taxonomy" id="43151"/>
    <lineage>
        <taxon>Eukaryota</taxon>
        <taxon>Metazoa</taxon>
        <taxon>Ecdysozoa</taxon>
        <taxon>Arthropoda</taxon>
        <taxon>Hexapoda</taxon>
        <taxon>Insecta</taxon>
        <taxon>Pterygota</taxon>
        <taxon>Neoptera</taxon>
        <taxon>Endopterygota</taxon>
        <taxon>Diptera</taxon>
        <taxon>Nematocera</taxon>
        <taxon>Culicoidea</taxon>
        <taxon>Culicidae</taxon>
        <taxon>Anophelinae</taxon>
        <taxon>Anopheles</taxon>
    </lineage>
</organism>
<reference evidence="2" key="3">
    <citation type="journal article" date="2013" name="Nucleic Acids Res.">
        <title>The genome of Anopheles darlingi, the main neotropical malaria vector.</title>
        <authorList>
            <person name="Marinotti O."/>
            <person name="Cerqueira G.C."/>
            <person name="de Almeida L.G."/>
            <person name="Ferro M.I."/>
            <person name="Loreto E.L."/>
            <person name="Zaha A."/>
            <person name="Teixeira S.M."/>
            <person name="Wespiser A.R."/>
            <person name="Almeida E Silva A."/>
            <person name="Schlindwein A.D."/>
            <person name="Pacheco A.C."/>
            <person name="Silva A.L."/>
            <person name="Graveley B.R."/>
            <person name="Walenz B.P."/>
            <person name="Lima Bde A."/>
            <person name="Ribeiro C.A."/>
            <person name="Nunes-Silva C.G."/>
            <person name="de Carvalho C.R."/>
            <person name="Soares C.M."/>
            <person name="de Menezes C.B."/>
            <person name="Matiolli C."/>
            <person name="Caffrey D."/>
            <person name="Araujo D.A."/>
            <person name="de Oliveira D.M."/>
            <person name="Golenbock D."/>
            <person name="Grisard E.C."/>
            <person name="Fantinatti-Garboggini F."/>
            <person name="de Carvalho F.M."/>
            <person name="Barcellos F.G."/>
            <person name="Prosdocimi F."/>
            <person name="May G."/>
            <person name="Azevedo Junior G.M."/>
            <person name="Guimaraes G.M."/>
            <person name="Goldman G.H."/>
            <person name="Padilha I.Q."/>
            <person name="Batista Jda S."/>
            <person name="Ferro J.A."/>
            <person name="Ribeiro J.M."/>
            <person name="Fietto J.L."/>
            <person name="Dabbas K.M."/>
            <person name="Cerdeira L."/>
            <person name="Agnez-Lima L.F."/>
            <person name="Brocchi M."/>
            <person name="de Carvalho M.O."/>
            <person name="Teixeira Mde M."/>
            <person name="Diniz Maia Mde M."/>
            <person name="Goldman M.H."/>
            <person name="Cruz Schneider M.P."/>
            <person name="Felipe M.S."/>
            <person name="Hungria M."/>
            <person name="Nicolas M.F."/>
            <person name="Pereira M."/>
            <person name="Montes M.A."/>
            <person name="Cantao M.E."/>
            <person name="Vincentz M."/>
            <person name="Rafael M.S."/>
            <person name="Silverman N."/>
            <person name="Stoco P.H."/>
            <person name="Souza R.C."/>
            <person name="Vicentini R."/>
            <person name="Gazzinelli R.T."/>
            <person name="Neves Rde O."/>
            <person name="Silva R."/>
            <person name="Astolfi-Filho S."/>
            <person name="Maciel T.E."/>
            <person name="Urmenyi T.P."/>
            <person name="Tadei W.P."/>
            <person name="Camargo E.P."/>
            <person name="de Vasconcelos A.T."/>
        </authorList>
    </citation>
    <scope>NUCLEOTIDE SEQUENCE</scope>
</reference>
<feature type="region of interest" description="Disordered" evidence="1">
    <location>
        <begin position="479"/>
        <end position="1175"/>
    </location>
</feature>
<evidence type="ECO:0000313" key="3">
    <source>
        <dbReference type="EnsemblMetazoa" id="ADAC004091-PA"/>
    </source>
</evidence>
<feature type="compositionally biased region" description="Basic residues" evidence="1">
    <location>
        <begin position="1614"/>
        <end position="1628"/>
    </location>
</feature>
<feature type="compositionally biased region" description="Low complexity" evidence="1">
    <location>
        <begin position="341"/>
        <end position="351"/>
    </location>
</feature>
<feature type="region of interest" description="Disordered" evidence="1">
    <location>
        <begin position="76"/>
        <end position="133"/>
    </location>
</feature>
<feature type="compositionally biased region" description="Basic residues" evidence="1">
    <location>
        <begin position="1298"/>
        <end position="1308"/>
    </location>
</feature>